<reference evidence="1 2" key="1">
    <citation type="journal article" date="2019" name="Int. J. Syst. Evol. Microbiol.">
        <title>Streptomyces cyaneochromogenes sp. nov., a blue pigment-producing actinomycete from manganese-contaminated soil.</title>
        <authorList>
            <person name="Tang X."/>
            <person name="Zhao J."/>
            <person name="Li K."/>
            <person name="Chen Z."/>
            <person name="Sun Y."/>
            <person name="Gao J."/>
        </authorList>
    </citation>
    <scope>NUCLEOTIDE SEQUENCE [LARGE SCALE GENOMIC DNA]</scope>
    <source>
        <strain evidence="1 2">MK-45</strain>
    </source>
</reference>
<dbReference type="Pfam" id="PF02423">
    <property type="entry name" value="OCD_Mu_crystall"/>
    <property type="match status" value="1"/>
</dbReference>
<proteinExistence type="predicted"/>
<dbReference type="PANTHER" id="PTHR13812">
    <property type="entry name" value="KETIMINE REDUCTASE MU-CRYSTALLIN"/>
    <property type="match status" value="1"/>
</dbReference>
<accession>A0A3S9LZ59</accession>
<dbReference type="Gene3D" id="3.40.50.720">
    <property type="entry name" value="NAD(P)-binding Rossmann-like Domain"/>
    <property type="match status" value="1"/>
</dbReference>
<dbReference type="Gene3D" id="3.30.1780.10">
    <property type="entry name" value="ornithine cyclodeaminase, domain 1"/>
    <property type="match status" value="1"/>
</dbReference>
<sequence>METLVVTRQHVAKIVRGKGFDHFMDRMIVRLGEAFRAVGRRGTTPARDGFLRGPNDSAVLEWMPHHRPGESITIKTVAYTPTNPATYQLPTIIGTMARYDDATGRLLAICDGILPTAIRTGAASAVASGLLARRDSSVLGLVGTGAQAVTQAHALSRVFPLKRILVHDIEPAHAASFADRVEFLGLDVEIAPVAEIEAAADIICTATSVGVGDGPVLLGEHLRPHVHINAIGADLIGKFEIPLAVLKSAFVTVDHRAQALREGEAQQLTESDLGPDLLTLCAEPEVATVQQDRVTVFDSTGFALEDHVAFDVLLELAEEAGLGDRVQLEHMPLDALNPYAFH</sequence>
<dbReference type="EMBL" id="CP034539">
    <property type="protein sequence ID" value="AZQ32219.1"/>
    <property type="molecule type" value="Genomic_DNA"/>
</dbReference>
<name>A0A3S9LZ59_9ACTN</name>
<dbReference type="Proteomes" id="UP000280298">
    <property type="component" value="Chromosome"/>
</dbReference>
<dbReference type="PANTHER" id="PTHR13812:SF19">
    <property type="entry name" value="KETIMINE REDUCTASE MU-CRYSTALLIN"/>
    <property type="match status" value="1"/>
</dbReference>
<organism evidence="1 2">
    <name type="scientific">Streptomyces cyaneochromogenes</name>
    <dbReference type="NCBI Taxonomy" id="2496836"/>
    <lineage>
        <taxon>Bacteria</taxon>
        <taxon>Bacillati</taxon>
        <taxon>Actinomycetota</taxon>
        <taxon>Actinomycetes</taxon>
        <taxon>Kitasatosporales</taxon>
        <taxon>Streptomycetaceae</taxon>
        <taxon>Streptomyces</taxon>
    </lineage>
</organism>
<evidence type="ECO:0000313" key="1">
    <source>
        <dbReference type="EMBL" id="AZQ32219.1"/>
    </source>
</evidence>
<gene>
    <name evidence="1" type="ORF">EJ357_00955</name>
</gene>
<dbReference type="OrthoDB" id="9801817at2"/>
<protein>
    <submittedName>
        <fullName evidence="1">Ornithine cyclodeaminase family protein</fullName>
    </submittedName>
</protein>
<dbReference type="InterPro" id="IPR003462">
    <property type="entry name" value="ODC_Mu_crystall"/>
</dbReference>
<dbReference type="AlphaFoldDB" id="A0A3S9LZ59"/>
<dbReference type="SUPFAM" id="SSF51735">
    <property type="entry name" value="NAD(P)-binding Rossmann-fold domains"/>
    <property type="match status" value="1"/>
</dbReference>
<dbReference type="InterPro" id="IPR036291">
    <property type="entry name" value="NAD(P)-bd_dom_sf"/>
</dbReference>
<evidence type="ECO:0000313" key="2">
    <source>
        <dbReference type="Proteomes" id="UP000280298"/>
    </source>
</evidence>
<dbReference type="InterPro" id="IPR023401">
    <property type="entry name" value="ODC_N"/>
</dbReference>
<keyword evidence="2" id="KW-1185">Reference proteome</keyword>
<dbReference type="PIRSF" id="PIRSF001439">
    <property type="entry name" value="CryM"/>
    <property type="match status" value="1"/>
</dbReference>
<dbReference type="KEGG" id="scya:EJ357_00955"/>